<dbReference type="GeneID" id="111294615"/>
<keyword evidence="5" id="KW-0040">ANK repeat</keyword>
<comment type="subcellular location">
    <subcellularLocation>
        <location evidence="1">Membrane</location>
        <topology evidence="1">Multi-pass membrane protein</topology>
    </subcellularLocation>
</comment>
<dbReference type="RefSeq" id="XP_022743773.1">
    <property type="nucleotide sequence ID" value="XM_022888038.1"/>
</dbReference>
<keyword evidence="10" id="KW-1185">Reference proteome</keyword>
<feature type="transmembrane region" description="Helical" evidence="8">
    <location>
        <begin position="363"/>
        <end position="386"/>
    </location>
</feature>
<dbReference type="AlphaFoldDB" id="A0A6P5YTB3"/>
<evidence type="ECO:0000256" key="3">
    <source>
        <dbReference type="ARBA" id="ARBA00022737"/>
    </source>
</evidence>
<evidence type="ECO:0000256" key="4">
    <source>
        <dbReference type="ARBA" id="ARBA00022989"/>
    </source>
</evidence>
<keyword evidence="6 8" id="KW-0472">Membrane</keyword>
<dbReference type="InterPro" id="IPR002110">
    <property type="entry name" value="Ankyrin_rpt"/>
</dbReference>
<dbReference type="InterPro" id="IPR036770">
    <property type="entry name" value="Ankyrin_rpt-contain_sf"/>
</dbReference>
<dbReference type="PANTHER" id="PTHR24186">
    <property type="entry name" value="PROTEIN PHOSPHATASE 1 REGULATORY SUBUNIT"/>
    <property type="match status" value="1"/>
</dbReference>
<dbReference type="KEGG" id="dzi:111294615"/>
<proteinExistence type="predicted"/>
<protein>
    <submittedName>
        <fullName evidence="11">Ankyrin repeat-containing protein NPR4-like</fullName>
    </submittedName>
</protein>
<evidence type="ECO:0000313" key="10">
    <source>
        <dbReference type="Proteomes" id="UP000515121"/>
    </source>
</evidence>
<evidence type="ECO:0000256" key="5">
    <source>
        <dbReference type="ARBA" id="ARBA00023043"/>
    </source>
</evidence>
<name>A0A6P5YTB3_DURZI</name>
<dbReference type="GO" id="GO:0005886">
    <property type="term" value="C:plasma membrane"/>
    <property type="evidence" value="ECO:0007669"/>
    <property type="project" value="TreeGrafter"/>
</dbReference>
<reference evidence="11" key="1">
    <citation type="submission" date="2025-08" db="UniProtKB">
        <authorList>
            <consortium name="RefSeq"/>
        </authorList>
    </citation>
    <scope>IDENTIFICATION</scope>
    <source>
        <tissue evidence="11">Fruit stalk</tissue>
    </source>
</reference>
<keyword evidence="3" id="KW-0677">Repeat</keyword>
<feature type="transmembrane region" description="Helical" evidence="8">
    <location>
        <begin position="338"/>
        <end position="357"/>
    </location>
</feature>
<feature type="transmembrane region" description="Helical" evidence="8">
    <location>
        <begin position="256"/>
        <end position="276"/>
    </location>
</feature>
<evidence type="ECO:0000256" key="8">
    <source>
        <dbReference type="SAM" id="Phobius"/>
    </source>
</evidence>
<dbReference type="SUPFAM" id="SSF48403">
    <property type="entry name" value="Ankyrin repeat"/>
    <property type="match status" value="1"/>
</dbReference>
<gene>
    <name evidence="11" type="primary">LOC111294615</name>
</gene>
<evidence type="ECO:0000259" key="9">
    <source>
        <dbReference type="Pfam" id="PF13962"/>
    </source>
</evidence>
<feature type="region of interest" description="Disordered" evidence="7">
    <location>
        <begin position="229"/>
        <end position="249"/>
    </location>
</feature>
<dbReference type="Gene3D" id="1.25.40.20">
    <property type="entry name" value="Ankyrin repeat-containing domain"/>
    <property type="match status" value="1"/>
</dbReference>
<evidence type="ECO:0000256" key="1">
    <source>
        <dbReference type="ARBA" id="ARBA00004141"/>
    </source>
</evidence>
<dbReference type="Pfam" id="PF12796">
    <property type="entry name" value="Ank_2"/>
    <property type="match status" value="1"/>
</dbReference>
<dbReference type="InterPro" id="IPR026961">
    <property type="entry name" value="PGG_dom"/>
</dbReference>
<feature type="transmembrane region" description="Helical" evidence="8">
    <location>
        <begin position="296"/>
        <end position="317"/>
    </location>
</feature>
<sequence>MGKHTHETIDLFTTSNTSLTKCGKVFTVVFNKVIAAETTFLVEHISDFHHGFGWKTFGAAACATSFELFNERGFLVLINAEGIAGKGTVRYEAIDAANGRTARHVAVISGQGKTVRRILEMPRLVGITNEKDNEGNTALHLAVIYKRDNIIRIIARNREMESAMVNNNRFTAYDIFSRQPRKLCFSVAKIHYLLQGSHGLPALQEWISTNLRREMIGETDEDMNILFSRGKEQETDTSTATHEASDETEKRSRLEIHLLIAMLIATVTFQAAFTMLGGYKQDGPDEGTAQFVHKAAFIVFIIFNTIAFIFSIATVYIQFTTSKFSYNLRSRYACLAEAMIFIAVLGMVLAFASGMYLELATSIGLRLIAYIMVGCFLLIYYACWFVDPISMQIPGLQLPSKYLRDLLFRYGII</sequence>
<evidence type="ECO:0000256" key="6">
    <source>
        <dbReference type="ARBA" id="ARBA00023136"/>
    </source>
</evidence>
<evidence type="ECO:0000256" key="7">
    <source>
        <dbReference type="SAM" id="MobiDB-lite"/>
    </source>
</evidence>
<accession>A0A6P5YTB3</accession>
<dbReference type="OrthoDB" id="988276at2759"/>
<keyword evidence="4 8" id="KW-1133">Transmembrane helix</keyword>
<evidence type="ECO:0000313" key="11">
    <source>
        <dbReference type="RefSeq" id="XP_022743773.1"/>
    </source>
</evidence>
<evidence type="ECO:0000256" key="2">
    <source>
        <dbReference type="ARBA" id="ARBA00022692"/>
    </source>
</evidence>
<dbReference type="PANTHER" id="PTHR24186:SF50">
    <property type="entry name" value="ANKYRIN REPEAT-CONTAINING PROTEIN ITN1-LIKE ISOFORM X1"/>
    <property type="match status" value="1"/>
</dbReference>
<feature type="domain" description="PGG" evidence="9">
    <location>
        <begin position="252"/>
        <end position="357"/>
    </location>
</feature>
<dbReference type="SMART" id="SM00248">
    <property type="entry name" value="ANK"/>
    <property type="match status" value="2"/>
</dbReference>
<dbReference type="Pfam" id="PF13962">
    <property type="entry name" value="PGG"/>
    <property type="match status" value="1"/>
</dbReference>
<organism evidence="10 11">
    <name type="scientific">Durio zibethinus</name>
    <name type="common">Durian</name>
    <dbReference type="NCBI Taxonomy" id="66656"/>
    <lineage>
        <taxon>Eukaryota</taxon>
        <taxon>Viridiplantae</taxon>
        <taxon>Streptophyta</taxon>
        <taxon>Embryophyta</taxon>
        <taxon>Tracheophyta</taxon>
        <taxon>Spermatophyta</taxon>
        <taxon>Magnoliopsida</taxon>
        <taxon>eudicotyledons</taxon>
        <taxon>Gunneridae</taxon>
        <taxon>Pentapetalae</taxon>
        <taxon>rosids</taxon>
        <taxon>malvids</taxon>
        <taxon>Malvales</taxon>
        <taxon>Malvaceae</taxon>
        <taxon>Helicteroideae</taxon>
        <taxon>Durio</taxon>
    </lineage>
</organism>
<keyword evidence="2 8" id="KW-0812">Transmembrane</keyword>
<dbReference type="Proteomes" id="UP000515121">
    <property type="component" value="Unplaced"/>
</dbReference>